<sequence length="340" mass="38009">MSLSLLSAANWPIIGQLCWLLGKVMNFIYTSLDNILPSDTGLVGLSIIIYTILVYTLMLPLTIKQQRTSKMSSVMNPEIQAIQKKYKNKRDQASMMKQQEEMRQVYDKYGTSMAGGCLPLLIQMPFLFALYPVIYNIQDYVPSISTEANRFLTIPNLTVAPIAMIKSHPSVVVIITAILLPLISGVTQYFSIKLSQSISGQGMEDNPMAGTMKTMNMTMPLFSVFMVFTLPTGIGLYWIVSAIVRCVQQIFINRHLSSISVEDLIEKNKEKAERKRERRGERAGKINEMAQRNTKSMRETASKSTSSLEIDTKAGASSDKAKEGSLSSKANMVKKFNENN</sequence>
<evidence type="ECO:0000256" key="1">
    <source>
        <dbReference type="ARBA" id="ARBA00004651"/>
    </source>
</evidence>
<dbReference type="PANTHER" id="PTHR12428:SF65">
    <property type="entry name" value="CYTOCHROME C OXIDASE ASSEMBLY PROTEIN COX18, MITOCHONDRIAL"/>
    <property type="match status" value="1"/>
</dbReference>
<evidence type="ECO:0000256" key="2">
    <source>
        <dbReference type="ARBA" id="ARBA00022448"/>
    </source>
</evidence>
<keyword evidence="6 11" id="KW-1133">Transmembrane helix</keyword>
<feature type="compositionally biased region" description="Basic and acidic residues" evidence="10">
    <location>
        <begin position="269"/>
        <end position="285"/>
    </location>
</feature>
<feature type="transmembrane region" description="Helical" evidence="11">
    <location>
        <begin position="221"/>
        <end position="240"/>
    </location>
</feature>
<gene>
    <name evidence="13" type="ORF">FYJ34_06515</name>
</gene>
<dbReference type="Pfam" id="PF02096">
    <property type="entry name" value="60KD_IMP"/>
    <property type="match status" value="1"/>
</dbReference>
<evidence type="ECO:0000256" key="9">
    <source>
        <dbReference type="RuleBase" id="RU003945"/>
    </source>
</evidence>
<dbReference type="EMBL" id="VULY01000018">
    <property type="protein sequence ID" value="MSR93914.1"/>
    <property type="molecule type" value="Genomic_DNA"/>
</dbReference>
<evidence type="ECO:0000259" key="12">
    <source>
        <dbReference type="Pfam" id="PF02096"/>
    </source>
</evidence>
<keyword evidence="14" id="KW-1185">Reference proteome</keyword>
<dbReference type="AlphaFoldDB" id="A0A6N7USX8"/>
<evidence type="ECO:0000256" key="11">
    <source>
        <dbReference type="SAM" id="Phobius"/>
    </source>
</evidence>
<comment type="similarity">
    <text evidence="9">Belongs to the OXA1/ALB3/YidC family.</text>
</comment>
<evidence type="ECO:0000256" key="4">
    <source>
        <dbReference type="ARBA" id="ARBA00022692"/>
    </source>
</evidence>
<dbReference type="RefSeq" id="WP_154477147.1">
    <property type="nucleotide sequence ID" value="NZ_VULY01000018.1"/>
</dbReference>
<feature type="region of interest" description="Disordered" evidence="10">
    <location>
        <begin position="269"/>
        <end position="340"/>
    </location>
</feature>
<proteinExistence type="inferred from homology"/>
<evidence type="ECO:0000313" key="13">
    <source>
        <dbReference type="EMBL" id="MSR93914.1"/>
    </source>
</evidence>
<name>A0A6N7USX8_9FIRM</name>
<comment type="subcellular location">
    <subcellularLocation>
        <location evidence="1">Cell membrane</location>
        <topology evidence="1">Multi-pass membrane protein</topology>
    </subcellularLocation>
    <subcellularLocation>
        <location evidence="9">Membrane</location>
        <topology evidence="9">Multi-pass membrane protein</topology>
    </subcellularLocation>
</comment>
<evidence type="ECO:0000256" key="3">
    <source>
        <dbReference type="ARBA" id="ARBA00022475"/>
    </source>
</evidence>
<evidence type="ECO:0000256" key="7">
    <source>
        <dbReference type="ARBA" id="ARBA00023136"/>
    </source>
</evidence>
<feature type="transmembrane region" description="Helical" evidence="11">
    <location>
        <begin position="171"/>
        <end position="192"/>
    </location>
</feature>
<feature type="transmembrane region" description="Helical" evidence="11">
    <location>
        <begin position="41"/>
        <end position="63"/>
    </location>
</feature>
<evidence type="ECO:0000256" key="10">
    <source>
        <dbReference type="SAM" id="MobiDB-lite"/>
    </source>
</evidence>
<keyword evidence="5" id="KW-0653">Protein transport</keyword>
<dbReference type="Proteomes" id="UP000434409">
    <property type="component" value="Unassembled WGS sequence"/>
</dbReference>
<dbReference type="InterPro" id="IPR047196">
    <property type="entry name" value="YidC_ALB_C"/>
</dbReference>
<evidence type="ECO:0000313" key="14">
    <source>
        <dbReference type="Proteomes" id="UP000434409"/>
    </source>
</evidence>
<feature type="domain" description="Membrane insertase YidC/Oxa/ALB C-terminal" evidence="12">
    <location>
        <begin position="44"/>
        <end position="254"/>
    </location>
</feature>
<organism evidence="13 14">
    <name type="scientific">Suipraeoptans intestinalis</name>
    <dbReference type="NCBI Taxonomy" id="2606628"/>
    <lineage>
        <taxon>Bacteria</taxon>
        <taxon>Bacillati</taxon>
        <taxon>Bacillota</taxon>
        <taxon>Clostridia</taxon>
        <taxon>Lachnospirales</taxon>
        <taxon>Lachnospiraceae</taxon>
        <taxon>Suipraeoptans</taxon>
    </lineage>
</organism>
<comment type="caution">
    <text evidence="13">The sequence shown here is derived from an EMBL/GenBank/DDBJ whole genome shotgun (WGS) entry which is preliminary data.</text>
</comment>
<dbReference type="InterPro" id="IPR001708">
    <property type="entry name" value="YidC/ALB3/OXA1/COX18"/>
</dbReference>
<evidence type="ECO:0000256" key="8">
    <source>
        <dbReference type="ARBA" id="ARBA00023186"/>
    </source>
</evidence>
<feature type="transmembrane region" description="Helical" evidence="11">
    <location>
        <begin position="112"/>
        <end position="134"/>
    </location>
</feature>
<keyword evidence="4 9" id="KW-0812">Transmembrane</keyword>
<protein>
    <submittedName>
        <fullName evidence="13">YidC/Oxa1 family membrane protein insertase</fullName>
    </submittedName>
</protein>
<keyword evidence="2" id="KW-0813">Transport</keyword>
<accession>A0A6N7USX8</accession>
<keyword evidence="8" id="KW-0143">Chaperone</keyword>
<keyword evidence="7 11" id="KW-0472">Membrane</keyword>
<dbReference type="PANTHER" id="PTHR12428">
    <property type="entry name" value="OXA1"/>
    <property type="match status" value="1"/>
</dbReference>
<evidence type="ECO:0000256" key="6">
    <source>
        <dbReference type="ARBA" id="ARBA00022989"/>
    </source>
</evidence>
<dbReference type="NCBIfam" id="TIGR03592">
    <property type="entry name" value="yidC_oxa1_cterm"/>
    <property type="match status" value="1"/>
</dbReference>
<dbReference type="GO" id="GO:0032977">
    <property type="term" value="F:membrane insertase activity"/>
    <property type="evidence" value="ECO:0007669"/>
    <property type="project" value="InterPro"/>
</dbReference>
<dbReference type="GO" id="GO:0005886">
    <property type="term" value="C:plasma membrane"/>
    <property type="evidence" value="ECO:0007669"/>
    <property type="project" value="UniProtKB-SubCell"/>
</dbReference>
<dbReference type="CDD" id="cd20070">
    <property type="entry name" value="5TM_YidC_Alb3"/>
    <property type="match status" value="1"/>
</dbReference>
<dbReference type="GO" id="GO:0015031">
    <property type="term" value="P:protein transport"/>
    <property type="evidence" value="ECO:0007669"/>
    <property type="project" value="UniProtKB-KW"/>
</dbReference>
<keyword evidence="3" id="KW-1003">Cell membrane</keyword>
<dbReference type="GO" id="GO:0051205">
    <property type="term" value="P:protein insertion into membrane"/>
    <property type="evidence" value="ECO:0007669"/>
    <property type="project" value="TreeGrafter"/>
</dbReference>
<evidence type="ECO:0000256" key="5">
    <source>
        <dbReference type="ARBA" id="ARBA00022927"/>
    </source>
</evidence>
<reference evidence="13 14" key="1">
    <citation type="submission" date="2019-08" db="EMBL/GenBank/DDBJ databases">
        <title>In-depth cultivation of the pig gut microbiome towards novel bacterial diversity and tailored functional studies.</title>
        <authorList>
            <person name="Wylensek D."/>
            <person name="Hitch T.C.A."/>
            <person name="Clavel T."/>
        </authorList>
    </citation>
    <scope>NUCLEOTIDE SEQUENCE [LARGE SCALE GENOMIC DNA]</scope>
    <source>
        <strain evidence="13 14">68-1-5</strain>
    </source>
</reference>
<dbReference type="InterPro" id="IPR028055">
    <property type="entry name" value="YidC/Oxa/ALB_C"/>
</dbReference>